<dbReference type="GO" id="GO:0006406">
    <property type="term" value="P:mRNA export from nucleus"/>
    <property type="evidence" value="ECO:0007669"/>
    <property type="project" value="InterPro"/>
</dbReference>
<dbReference type="PROSITE" id="PS00678">
    <property type="entry name" value="WD_REPEATS_1"/>
    <property type="match status" value="2"/>
</dbReference>
<gene>
    <name evidence="5" type="ORF">DFQ27_009163</name>
</gene>
<dbReference type="Proteomes" id="UP000807716">
    <property type="component" value="Unassembled WGS sequence"/>
</dbReference>
<protein>
    <recommendedName>
        <fullName evidence="7">THO complex subunit 3</fullName>
    </recommendedName>
</protein>
<organism evidence="5 6">
    <name type="scientific">Actinomortierella ambigua</name>
    <dbReference type="NCBI Taxonomy" id="1343610"/>
    <lineage>
        <taxon>Eukaryota</taxon>
        <taxon>Fungi</taxon>
        <taxon>Fungi incertae sedis</taxon>
        <taxon>Mucoromycota</taxon>
        <taxon>Mortierellomycotina</taxon>
        <taxon>Mortierellomycetes</taxon>
        <taxon>Mortierellales</taxon>
        <taxon>Mortierellaceae</taxon>
        <taxon>Actinomortierella</taxon>
    </lineage>
</organism>
<dbReference type="InterPro" id="IPR020472">
    <property type="entry name" value="WD40_PAC1"/>
</dbReference>
<evidence type="ECO:0000313" key="5">
    <source>
        <dbReference type="EMBL" id="KAG0250891.1"/>
    </source>
</evidence>
<proteinExistence type="inferred from homology"/>
<dbReference type="PANTHER" id="PTHR22839:SF0">
    <property type="entry name" value="THO COMPLEX SUBUNIT 3"/>
    <property type="match status" value="1"/>
</dbReference>
<evidence type="ECO:0000256" key="1">
    <source>
        <dbReference type="ARBA" id="ARBA00022574"/>
    </source>
</evidence>
<dbReference type="SUPFAM" id="SSF50978">
    <property type="entry name" value="WD40 repeat-like"/>
    <property type="match status" value="1"/>
</dbReference>
<dbReference type="Gene3D" id="2.130.10.10">
    <property type="entry name" value="YVTN repeat-like/Quinoprotein amine dehydrogenase"/>
    <property type="match status" value="2"/>
</dbReference>
<reference evidence="5" key="1">
    <citation type="journal article" date="2020" name="Fungal Divers.">
        <title>Resolving the Mortierellaceae phylogeny through synthesis of multi-gene phylogenetics and phylogenomics.</title>
        <authorList>
            <person name="Vandepol N."/>
            <person name="Liber J."/>
            <person name="Desiro A."/>
            <person name="Na H."/>
            <person name="Kennedy M."/>
            <person name="Barry K."/>
            <person name="Grigoriev I.V."/>
            <person name="Miller A.N."/>
            <person name="O'Donnell K."/>
            <person name="Stajich J.E."/>
            <person name="Bonito G."/>
        </authorList>
    </citation>
    <scope>NUCLEOTIDE SEQUENCE</scope>
    <source>
        <strain evidence="5">BC1065</strain>
    </source>
</reference>
<evidence type="ECO:0000256" key="4">
    <source>
        <dbReference type="PROSITE-ProRule" id="PRU00221"/>
    </source>
</evidence>
<feature type="repeat" description="WD" evidence="4">
    <location>
        <begin position="25"/>
        <end position="56"/>
    </location>
</feature>
<evidence type="ECO:0000256" key="2">
    <source>
        <dbReference type="ARBA" id="ARBA00022737"/>
    </source>
</evidence>
<name>A0A9P6TX15_9FUNG</name>
<dbReference type="AlphaFoldDB" id="A0A9P6TX15"/>
<evidence type="ECO:0008006" key="7">
    <source>
        <dbReference type="Google" id="ProtNLM"/>
    </source>
</evidence>
<dbReference type="PANTHER" id="PTHR22839">
    <property type="entry name" value="THO COMPLEX SUBUNIT 3 THO3"/>
    <property type="match status" value="1"/>
</dbReference>
<dbReference type="GO" id="GO:0000445">
    <property type="term" value="C:THO complex part of transcription export complex"/>
    <property type="evidence" value="ECO:0007669"/>
    <property type="project" value="TreeGrafter"/>
</dbReference>
<sequence>MATFVKTSQQEATIASFSNLKGREYRGHKSSVHTVGWSCDGRKLASGSVDKTARIWAPERLYDSRSSNSFELRGHSESVDQLCWDPTHPDHLATASGDKTVRIWDARSAKSIHTIATNGQNINISWSPDGHHIAVGNKEDLITFIDTKTFKVEKTYVSRVEVNEISWDPTGKLFCLTTGQGSIKVMDFATMKEIVALPAHTANCYCLEFSPSGKYLASGSADALVNLWDLESYACVRTFGGLDWPIRTISFSHDGEFLASASEDLAIEVSLVETGETVHRIECYAAMNTVAWHPSKYLLAYAGEEQDPRPGGGSISKGNIRVWGYAT</sequence>
<dbReference type="FunFam" id="2.130.10.10:FF:000390">
    <property type="entry name" value="THO complex subunit 3"/>
    <property type="match status" value="1"/>
</dbReference>
<keyword evidence="6" id="KW-1185">Reference proteome</keyword>
<dbReference type="InterPro" id="IPR040132">
    <property type="entry name" value="Tex1/THOC3"/>
</dbReference>
<evidence type="ECO:0000256" key="3">
    <source>
        <dbReference type="ARBA" id="ARBA00046343"/>
    </source>
</evidence>
<dbReference type="OrthoDB" id="340259at2759"/>
<dbReference type="InterPro" id="IPR001680">
    <property type="entry name" value="WD40_rpt"/>
</dbReference>
<dbReference type="Pfam" id="PF25174">
    <property type="entry name" value="Beta-prop_THOC3"/>
    <property type="match status" value="1"/>
</dbReference>
<dbReference type="SMART" id="SM00320">
    <property type="entry name" value="WD40"/>
    <property type="match status" value="7"/>
</dbReference>
<feature type="repeat" description="WD" evidence="4">
    <location>
        <begin position="72"/>
        <end position="114"/>
    </location>
</feature>
<accession>A0A9P6TX15</accession>
<keyword evidence="1 4" id="KW-0853">WD repeat</keyword>
<dbReference type="PRINTS" id="PR00320">
    <property type="entry name" value="GPROTEINBRPT"/>
</dbReference>
<dbReference type="EMBL" id="JAAAJB010000812">
    <property type="protein sequence ID" value="KAG0250891.1"/>
    <property type="molecule type" value="Genomic_DNA"/>
</dbReference>
<dbReference type="PROSITE" id="PS50082">
    <property type="entry name" value="WD_REPEATS_2"/>
    <property type="match status" value="3"/>
</dbReference>
<comment type="caution">
    <text evidence="5">The sequence shown here is derived from an EMBL/GenBank/DDBJ whole genome shotgun (WGS) entry which is preliminary data.</text>
</comment>
<dbReference type="InterPro" id="IPR019775">
    <property type="entry name" value="WD40_repeat_CS"/>
</dbReference>
<dbReference type="InterPro" id="IPR015943">
    <property type="entry name" value="WD40/YVTN_repeat-like_dom_sf"/>
</dbReference>
<feature type="repeat" description="WD" evidence="4">
    <location>
        <begin position="197"/>
        <end position="238"/>
    </location>
</feature>
<comment type="similarity">
    <text evidence="3">Belongs to the THOC3 family.</text>
</comment>
<dbReference type="InterPro" id="IPR036322">
    <property type="entry name" value="WD40_repeat_dom_sf"/>
</dbReference>
<dbReference type="PROSITE" id="PS50294">
    <property type="entry name" value="WD_REPEATS_REGION"/>
    <property type="match status" value="3"/>
</dbReference>
<dbReference type="CDD" id="cd00200">
    <property type="entry name" value="WD40"/>
    <property type="match status" value="1"/>
</dbReference>
<evidence type="ECO:0000313" key="6">
    <source>
        <dbReference type="Proteomes" id="UP000807716"/>
    </source>
</evidence>
<keyword evidence="2" id="KW-0677">Repeat</keyword>